<comment type="caution">
    <text evidence="2">The sequence shown here is derived from an EMBL/GenBank/DDBJ whole genome shotgun (WGS) entry which is preliminary data.</text>
</comment>
<dbReference type="Pfam" id="PF02498">
    <property type="entry name" value="Bro-N"/>
    <property type="match status" value="1"/>
</dbReference>
<dbReference type="RefSeq" id="WP_168629279.1">
    <property type="nucleotide sequence ID" value="NZ_BONL01000033.1"/>
</dbReference>
<accession>A0A7X6QYI6</accession>
<keyword evidence="3" id="KW-1185">Reference proteome</keyword>
<dbReference type="Proteomes" id="UP000581206">
    <property type="component" value="Unassembled WGS sequence"/>
</dbReference>
<dbReference type="InterPro" id="IPR003497">
    <property type="entry name" value="BRO_N_domain"/>
</dbReference>
<proteinExistence type="predicted"/>
<organism evidence="2 3">
    <name type="scientific">Cellulomonas denverensis</name>
    <dbReference type="NCBI Taxonomy" id="264297"/>
    <lineage>
        <taxon>Bacteria</taxon>
        <taxon>Bacillati</taxon>
        <taxon>Actinomycetota</taxon>
        <taxon>Actinomycetes</taxon>
        <taxon>Micrococcales</taxon>
        <taxon>Cellulomonadaceae</taxon>
        <taxon>Cellulomonas</taxon>
    </lineage>
</organism>
<dbReference type="SMART" id="SM01040">
    <property type="entry name" value="Bro-N"/>
    <property type="match status" value="1"/>
</dbReference>
<dbReference type="PANTHER" id="PTHR36180:SF2">
    <property type="entry name" value="BRO FAMILY PROTEIN"/>
    <property type="match status" value="1"/>
</dbReference>
<protein>
    <submittedName>
        <fullName evidence="2">Phage antirepressor Ant</fullName>
    </submittedName>
</protein>
<dbReference type="AlphaFoldDB" id="A0A7X6QYI6"/>
<dbReference type="PANTHER" id="PTHR36180">
    <property type="entry name" value="DNA-BINDING PROTEIN-RELATED-RELATED"/>
    <property type="match status" value="1"/>
</dbReference>
<reference evidence="2 3" key="1">
    <citation type="submission" date="2020-04" db="EMBL/GenBank/DDBJ databases">
        <title>MicrobeNet Type strains.</title>
        <authorList>
            <person name="Nicholson A.C."/>
        </authorList>
    </citation>
    <scope>NUCLEOTIDE SEQUENCE [LARGE SCALE GENOMIC DNA]</scope>
    <source>
        <strain evidence="2 3">ATCC BAA-788</strain>
    </source>
</reference>
<evidence type="ECO:0000259" key="1">
    <source>
        <dbReference type="PROSITE" id="PS51750"/>
    </source>
</evidence>
<gene>
    <name evidence="2" type="ORF">HGA03_05800</name>
</gene>
<feature type="domain" description="Bro-N" evidence="1">
    <location>
        <begin position="3"/>
        <end position="106"/>
    </location>
</feature>
<evidence type="ECO:0000313" key="3">
    <source>
        <dbReference type="Proteomes" id="UP000581206"/>
    </source>
</evidence>
<dbReference type="GO" id="GO:0003677">
    <property type="term" value="F:DNA binding"/>
    <property type="evidence" value="ECO:0007669"/>
    <property type="project" value="InterPro"/>
</dbReference>
<evidence type="ECO:0000313" key="2">
    <source>
        <dbReference type="EMBL" id="NKY22177.1"/>
    </source>
</evidence>
<sequence length="249" mass="27461">MSIDLIQHAFHGQPVRVITDESGETWFVATDVAKILGYREAKDMTRRLDEDEKGRRSVPTPGGEQSVTVITEAGLYAAILGSQVEGARRFKRWVTHELLPEIRRTGGYGMPKDYPSALRALAAEAESRAALAAKVEADAPKVLFADSVASSSTDILIRDLAKILAQNGVEVGGNRLFEWLRRDGYLIRAEGRDYNSPTQRAMQLGLFRVRETAVTHSDGRITVNKTPLVTGKGQTYFVNRYTARTAVPA</sequence>
<dbReference type="EMBL" id="JAAXOX010000002">
    <property type="protein sequence ID" value="NKY22177.1"/>
    <property type="molecule type" value="Genomic_DNA"/>
</dbReference>
<dbReference type="InterPro" id="IPR005039">
    <property type="entry name" value="Ant_C"/>
</dbReference>
<dbReference type="Pfam" id="PF03374">
    <property type="entry name" value="ANT"/>
    <property type="match status" value="1"/>
</dbReference>
<name>A0A7X6QYI6_9CELL</name>
<dbReference type="PROSITE" id="PS51750">
    <property type="entry name" value="BRO_N"/>
    <property type="match status" value="1"/>
</dbReference>